<reference evidence="2" key="1">
    <citation type="submission" date="2021-02" db="EMBL/GenBank/DDBJ databases">
        <authorList>
            <person name="Nowell W R."/>
        </authorList>
    </citation>
    <scope>NUCLEOTIDE SEQUENCE</scope>
</reference>
<gene>
    <name evidence="2" type="ORF">TSG867_LOCUS5385</name>
</gene>
<evidence type="ECO:0000256" key="1">
    <source>
        <dbReference type="SAM" id="MobiDB-lite"/>
    </source>
</evidence>
<proteinExistence type="predicted"/>
<accession>A0A820H0L7</accession>
<feature type="region of interest" description="Disordered" evidence="1">
    <location>
        <begin position="713"/>
        <end position="766"/>
    </location>
</feature>
<evidence type="ECO:0000313" key="2">
    <source>
        <dbReference type="EMBL" id="CAF4287266.1"/>
    </source>
</evidence>
<dbReference type="EMBL" id="CAJOBQ010000188">
    <property type="protein sequence ID" value="CAF4287266.1"/>
    <property type="molecule type" value="Genomic_DNA"/>
</dbReference>
<dbReference type="AlphaFoldDB" id="A0A820H0L7"/>
<evidence type="ECO:0000313" key="3">
    <source>
        <dbReference type="Proteomes" id="UP000663862"/>
    </source>
</evidence>
<dbReference type="Proteomes" id="UP000663862">
    <property type="component" value="Unassembled WGS sequence"/>
</dbReference>
<organism evidence="2 3">
    <name type="scientific">Rotaria socialis</name>
    <dbReference type="NCBI Taxonomy" id="392032"/>
    <lineage>
        <taxon>Eukaryota</taxon>
        <taxon>Metazoa</taxon>
        <taxon>Spiralia</taxon>
        <taxon>Gnathifera</taxon>
        <taxon>Rotifera</taxon>
        <taxon>Eurotatoria</taxon>
        <taxon>Bdelloidea</taxon>
        <taxon>Philodinida</taxon>
        <taxon>Philodinidae</taxon>
        <taxon>Rotaria</taxon>
    </lineage>
</organism>
<protein>
    <submittedName>
        <fullName evidence="2">Uncharacterized protein</fullName>
    </submittedName>
</protein>
<name>A0A820H0L7_9BILA</name>
<feature type="non-terminal residue" evidence="2">
    <location>
        <position position="1"/>
    </location>
</feature>
<feature type="compositionally biased region" description="Polar residues" evidence="1">
    <location>
        <begin position="722"/>
        <end position="732"/>
    </location>
</feature>
<sequence length="1024" mass="118348">SGKTHSFRQVEKAITKTEKMFPSSYLKSVIVNGKPTETNLSSIVTDTNHIGLRQHLASNHKILLNDDADLIAESYGLYNVNDFTKEHERSIILCGFEEFKNTSRTTGTTIIQIDDKRLTIAIATTGGKLMKNMKNWINYTRFDGRTIDFVHVYSENYSLKTSRVNIDSRYSPSLNHLCVIIHLFGTVHFVFQMSDAERTKFCGASFQQISTSSETQDLKSNEQQQISDFYATTGTVFPRLVCLMQLYYNASEILERVKDTIIFTEGDSHDLVINENFVNSVANIIKKDYHVYDKTYLPYTENNQVTMDPMVIVEKDVVIAAWKWYEHHLNIATKLFTIDHDFSNKSIIASSLSFSSKPKILKQLIMMLDYNIFPLSAISVKYPVTGQTGIIKNRPALGERALQELLKDNLLKFNYFLLDSRGRVVKSYMKMSIPATDNPFRTQFLNNLLKHDINIDEYRSNYEKCSIPPNNNLSKLSMEIFENCSAFVNQYSKYRNQMNSVIHKHKENNNIEEVEGDIFNVINEYGFSCQFESIENLLLNERKEKTSSRSQTENVIDTSCWASKDIDNSSSAILEEQCNSEQSFADENIYEESSTVSTEQITNKSVNIILKGPDSQSIASKFYFIKVLQEHVNLSYEEYMQSFYPHQNENVSTNNSWTLSNDFINIIKSNLFYTEHVRWNIQRSRACDISEDVTNLQHDVEILAEQVSKINNSTKTKENNNRQETFQHQSDIGNDKEEDEEKEDRQHEQDDVEEVTTLVKSTRARPKRKVQLPENIWESEIYANINHRYCQHRQPPKLISNLNTTTSAYQYDQENKETALDKLALIEYVDKGGHYSDELCNVFRSDMNNKQKISSYGFLATFLNCSVIVGFTEQPCSEGSSYENLKFITEQKAVFFQKIVRRVIHHILTILRFGQLPRAMCYDSVCTLKLFINKHFGSNDLQSTDNKKFLTSLTMAIDRFHARNHTRPMCRTIMQSDHPCHNKVYERYNYPKSTLYFTILFHLKNCTTVGISSFEQSVKVSGIV</sequence>
<comment type="caution">
    <text evidence="2">The sequence shown here is derived from an EMBL/GenBank/DDBJ whole genome shotgun (WGS) entry which is preliminary data.</text>
</comment>